<dbReference type="InterPro" id="IPR001296">
    <property type="entry name" value="Glyco_trans_1"/>
</dbReference>
<dbReference type="Pfam" id="PF00534">
    <property type="entry name" value="Glycos_transf_1"/>
    <property type="match status" value="1"/>
</dbReference>
<dbReference type="Gene3D" id="3.40.50.2000">
    <property type="entry name" value="Glycogen Phosphorylase B"/>
    <property type="match status" value="2"/>
</dbReference>
<dbReference type="EMBL" id="JAECZB010000093">
    <property type="protein sequence ID" value="MBH8555313.1"/>
    <property type="molecule type" value="Genomic_DNA"/>
</dbReference>
<dbReference type="CDD" id="cd03801">
    <property type="entry name" value="GT4_PimA-like"/>
    <property type="match status" value="1"/>
</dbReference>
<dbReference type="SUPFAM" id="SSF53756">
    <property type="entry name" value="UDP-Glycosyltransferase/glycogen phosphorylase"/>
    <property type="match status" value="1"/>
</dbReference>
<feature type="domain" description="Glycosyltransferase subfamily 4-like N-terminal" evidence="2">
    <location>
        <begin position="26"/>
        <end position="169"/>
    </location>
</feature>
<feature type="domain" description="Glycosyl transferase family 1" evidence="1">
    <location>
        <begin position="179"/>
        <end position="340"/>
    </location>
</feature>
<evidence type="ECO:0000313" key="3">
    <source>
        <dbReference type="EMBL" id="MBH8555313.1"/>
    </source>
</evidence>
<comment type="caution">
    <text evidence="3">The sequence shown here is derived from an EMBL/GenBank/DDBJ whole genome shotgun (WGS) entry which is preliminary data.</text>
</comment>
<dbReference type="PANTHER" id="PTHR45947:SF3">
    <property type="entry name" value="SULFOQUINOVOSYL TRANSFERASE SQD2"/>
    <property type="match status" value="1"/>
</dbReference>
<dbReference type="PANTHER" id="PTHR45947">
    <property type="entry name" value="SULFOQUINOVOSYL TRANSFERASE SQD2"/>
    <property type="match status" value="1"/>
</dbReference>
<evidence type="ECO:0000313" key="4">
    <source>
        <dbReference type="Proteomes" id="UP000599391"/>
    </source>
</evidence>
<organism evidence="3 4">
    <name type="scientific">Atlanticothrix silvestris CENA357</name>
    <dbReference type="NCBI Taxonomy" id="1725252"/>
    <lineage>
        <taxon>Bacteria</taxon>
        <taxon>Bacillati</taxon>
        <taxon>Cyanobacteriota</taxon>
        <taxon>Cyanophyceae</taxon>
        <taxon>Nostocales</taxon>
        <taxon>Nodulariaceae</taxon>
        <taxon>Atlanticothrix</taxon>
        <taxon>Atlanticothrix silvestris</taxon>
    </lineage>
</organism>
<gene>
    <name evidence="3" type="ORF">I8751_23775</name>
</gene>
<dbReference type="AlphaFoldDB" id="A0A8J7HID2"/>
<keyword evidence="4" id="KW-1185">Reference proteome</keyword>
<evidence type="ECO:0000259" key="2">
    <source>
        <dbReference type="Pfam" id="PF13439"/>
    </source>
</evidence>
<sequence>MKIAIATGPWFPVPTLQGGAHHRLWQGLAEEFAAAGHQVTILCRSYPSQPDTENINNVEYIRKGGFSQSPNIWFDLLKDLAYAFLTFPTLPHADILVINDFWLPVFAPLRSRVGKIVVSVGRFPKGQYPLYARVDLFTVLSQAIWDGIAQQYPNAIPRMRLIPNPVDTRVFYPSAQSKPERAEKVILYVGRIHPEKGIHLLLDAFALLSQQDSPAKLKILGPVKGSQGGGGEGYFHQLKLKAEGLKVEFIEPIFDTKQLAKIYRSADLFCYPSLAEKGEAFPIAPLEAMVCGLVPIVSDLSCFKDYIEDGETGYFFNHRDSNAAQNLANTLTKAISSSKDNICQMSDNASQKASEFSYERIAKSYLSNFENLLNSGKKSG</sequence>
<dbReference type="GO" id="GO:0016757">
    <property type="term" value="F:glycosyltransferase activity"/>
    <property type="evidence" value="ECO:0007669"/>
    <property type="project" value="InterPro"/>
</dbReference>
<dbReference type="Pfam" id="PF13439">
    <property type="entry name" value="Glyco_transf_4"/>
    <property type="match status" value="1"/>
</dbReference>
<proteinExistence type="predicted"/>
<dbReference type="InterPro" id="IPR050194">
    <property type="entry name" value="Glycosyltransferase_grp1"/>
</dbReference>
<evidence type="ECO:0000259" key="1">
    <source>
        <dbReference type="Pfam" id="PF00534"/>
    </source>
</evidence>
<dbReference type="RefSeq" id="WP_214441536.1">
    <property type="nucleotide sequence ID" value="NZ_JAECZB010000093.1"/>
</dbReference>
<accession>A0A8J7HID2</accession>
<dbReference type="InterPro" id="IPR028098">
    <property type="entry name" value="Glyco_trans_4-like_N"/>
</dbReference>
<dbReference type="Proteomes" id="UP000599391">
    <property type="component" value="Unassembled WGS sequence"/>
</dbReference>
<name>A0A8J7HID2_9CYAN</name>
<reference evidence="3 4" key="1">
    <citation type="journal article" date="2021" name="Int. J. Syst. Evol. Microbiol.">
        <title>Amazonocrinis nigriterrae gen. nov., sp. nov., Atlanticothrix silvestris gen. nov., sp. nov. and Dendronalium phyllosphericum gen. nov., sp. nov., nostocacean cyanobacteria from Brazilian environments.</title>
        <authorList>
            <person name="Alvarenga D.O."/>
            <person name="Andreote A.P.D."/>
            <person name="Branco L.H.Z."/>
            <person name="Delbaje E."/>
            <person name="Cruz R.B."/>
            <person name="Varani A.M."/>
            <person name="Fiore M.F."/>
        </authorList>
    </citation>
    <scope>NUCLEOTIDE SEQUENCE [LARGE SCALE GENOMIC DNA]</scope>
    <source>
        <strain evidence="3 4">CENA357</strain>
    </source>
</reference>
<protein>
    <submittedName>
        <fullName evidence="3">Glycosyltransferase family 4 protein</fullName>
    </submittedName>
</protein>